<accession>A0ABR1SH52</accession>
<comment type="caution">
    <text evidence="2">The sequence shown here is derived from an EMBL/GenBank/DDBJ whole genome shotgun (WGS) entry which is preliminary data.</text>
</comment>
<reference evidence="2 3" key="1">
    <citation type="submission" date="2023-01" db="EMBL/GenBank/DDBJ databases">
        <title>Analysis of 21 Apiospora genomes using comparative genomics revels a genus with tremendous synthesis potential of carbohydrate active enzymes and secondary metabolites.</title>
        <authorList>
            <person name="Sorensen T."/>
        </authorList>
    </citation>
    <scope>NUCLEOTIDE SEQUENCE [LARGE SCALE GENOMIC DNA]</scope>
    <source>
        <strain evidence="2 3">CBS 20057</strain>
    </source>
</reference>
<feature type="region of interest" description="Disordered" evidence="1">
    <location>
        <begin position="196"/>
        <end position="222"/>
    </location>
</feature>
<gene>
    <name evidence="2" type="ORF">PG991_003029</name>
</gene>
<evidence type="ECO:0000256" key="1">
    <source>
        <dbReference type="SAM" id="MobiDB-lite"/>
    </source>
</evidence>
<dbReference type="EMBL" id="JAQQWI010000006">
    <property type="protein sequence ID" value="KAK8033631.1"/>
    <property type="molecule type" value="Genomic_DNA"/>
</dbReference>
<feature type="compositionally biased region" description="Basic residues" evidence="1">
    <location>
        <begin position="209"/>
        <end position="222"/>
    </location>
</feature>
<organism evidence="2 3">
    <name type="scientific">Apiospora marii</name>
    <dbReference type="NCBI Taxonomy" id="335849"/>
    <lineage>
        <taxon>Eukaryota</taxon>
        <taxon>Fungi</taxon>
        <taxon>Dikarya</taxon>
        <taxon>Ascomycota</taxon>
        <taxon>Pezizomycotina</taxon>
        <taxon>Sordariomycetes</taxon>
        <taxon>Xylariomycetidae</taxon>
        <taxon>Amphisphaeriales</taxon>
        <taxon>Apiosporaceae</taxon>
        <taxon>Apiospora</taxon>
    </lineage>
</organism>
<keyword evidence="3" id="KW-1185">Reference proteome</keyword>
<evidence type="ECO:0000313" key="3">
    <source>
        <dbReference type="Proteomes" id="UP001396898"/>
    </source>
</evidence>
<dbReference type="Proteomes" id="UP001396898">
    <property type="component" value="Unassembled WGS sequence"/>
</dbReference>
<name>A0ABR1SH52_9PEZI</name>
<evidence type="ECO:0000313" key="2">
    <source>
        <dbReference type="EMBL" id="KAK8033631.1"/>
    </source>
</evidence>
<sequence length="222" mass="25593">MVGPGVYVRMRQEGGFWFKRNRLDIGDIYILPSITRATTSSIESYHRSSIRLNPLELEMTQFTEPNPVEAFDFANRRFLTRDLPNFRAYIKYIPDMTKKDAFCVLLLKLEDQPNQPPQLRLYLLHSDVWTREVAGRYFPSTDQLVDHSILLADKTDHGTDGSRQIKVGNYLCSASFETVEAQGEPVHEVTMVCAEKKDPEPRSATTSKTTHRGRHVHRHKKT</sequence>
<protein>
    <submittedName>
        <fullName evidence="2">Uncharacterized protein</fullName>
    </submittedName>
</protein>
<proteinExistence type="predicted"/>